<dbReference type="OrthoDB" id="6077919at2759"/>
<evidence type="ECO:0000313" key="3">
    <source>
        <dbReference type="Proteomes" id="UP001140560"/>
    </source>
</evidence>
<feature type="compositionally biased region" description="Low complexity" evidence="1">
    <location>
        <begin position="267"/>
        <end position="276"/>
    </location>
</feature>
<feature type="compositionally biased region" description="Pro residues" evidence="1">
    <location>
        <begin position="28"/>
        <end position="45"/>
    </location>
</feature>
<keyword evidence="3" id="KW-1185">Reference proteome</keyword>
<name>A0A9W8YCD4_9PLEO</name>
<dbReference type="AlphaFoldDB" id="A0A9W8YCD4"/>
<sequence length="461" mass="48722">MLGSGEYYDDDDVLPRSPGLKPIVVDPTPIPSPPPTVTVFLPPPRIQNVSSSSSRRHRKSNRRKTRPTQGDQVLIRAMAPNLPDLAQQVSEQALNSDSGSEIDEEDEQMEDESPDPAASSRGPNAAEPAHSNTQPVHHPKNASSVVNASNVPTARLPHRDSVVEADDPKLTTLVASQPSNVAILPSHARLNTNGLISTAPGTSTLPATSPNQPTPLHGAITNGHPHDNFLATSPRLQQLTISQSRGSVTDTLPALQTQSPPRDGSVSSPSQQQQLPSFRHIDDIARSATSDQEVNRTNGFLHRQSISSVGQSPTSIVRQLSISSHSPATPFPPLSASSPVSASSELQRGDIFLRTGGASVFGADARRPSQASDGGPYASTLHSASTSESYQSSDGLSPGTAQTPIEGRPRLLSLDGALSSRLLPPPVGSGIQHVPSHGTGAFKCDYPNCNAQPFQTQYLLK</sequence>
<protein>
    <submittedName>
        <fullName evidence="2">Uncharacterized protein</fullName>
    </submittedName>
</protein>
<feature type="region of interest" description="Disordered" evidence="1">
    <location>
        <begin position="323"/>
        <end position="342"/>
    </location>
</feature>
<accession>A0A9W8YCD4</accession>
<dbReference type="Proteomes" id="UP001140560">
    <property type="component" value="Unassembled WGS sequence"/>
</dbReference>
<feature type="compositionally biased region" description="Polar residues" evidence="1">
    <location>
        <begin position="130"/>
        <end position="145"/>
    </location>
</feature>
<organism evidence="2 3">
    <name type="scientific">Neocucurbitaria cava</name>
    <dbReference type="NCBI Taxonomy" id="798079"/>
    <lineage>
        <taxon>Eukaryota</taxon>
        <taxon>Fungi</taxon>
        <taxon>Dikarya</taxon>
        <taxon>Ascomycota</taxon>
        <taxon>Pezizomycotina</taxon>
        <taxon>Dothideomycetes</taxon>
        <taxon>Pleosporomycetidae</taxon>
        <taxon>Pleosporales</taxon>
        <taxon>Pleosporineae</taxon>
        <taxon>Cucurbitariaceae</taxon>
        <taxon>Neocucurbitaria</taxon>
    </lineage>
</organism>
<evidence type="ECO:0000313" key="2">
    <source>
        <dbReference type="EMBL" id="KAJ4374135.1"/>
    </source>
</evidence>
<feature type="compositionally biased region" description="Polar residues" evidence="1">
    <location>
        <begin position="380"/>
        <end position="403"/>
    </location>
</feature>
<feature type="region of interest" description="Disordered" evidence="1">
    <location>
        <begin position="245"/>
        <end position="276"/>
    </location>
</feature>
<feature type="compositionally biased region" description="Basic residues" evidence="1">
    <location>
        <begin position="54"/>
        <end position="66"/>
    </location>
</feature>
<comment type="caution">
    <text evidence="2">The sequence shown here is derived from an EMBL/GenBank/DDBJ whole genome shotgun (WGS) entry which is preliminary data.</text>
</comment>
<feature type="region of interest" description="Disordered" evidence="1">
    <location>
        <begin position="363"/>
        <end position="407"/>
    </location>
</feature>
<dbReference type="EMBL" id="JAPEUY010000004">
    <property type="protein sequence ID" value="KAJ4374135.1"/>
    <property type="molecule type" value="Genomic_DNA"/>
</dbReference>
<reference evidence="2" key="1">
    <citation type="submission" date="2022-10" db="EMBL/GenBank/DDBJ databases">
        <title>Tapping the CABI collections for fungal endophytes: first genome assemblies for Collariella, Neodidymelliopsis, Ascochyta clinopodiicola, Didymella pomorum, Didymosphaeria variabile, Neocosmospora piperis and Neocucurbitaria cava.</title>
        <authorList>
            <person name="Hill R."/>
        </authorList>
    </citation>
    <scope>NUCLEOTIDE SEQUENCE</scope>
    <source>
        <strain evidence="2">IMI 356814</strain>
    </source>
</reference>
<feature type="compositionally biased region" description="Acidic residues" evidence="1">
    <location>
        <begin position="100"/>
        <end position="114"/>
    </location>
</feature>
<feature type="region of interest" description="Disordered" evidence="1">
    <location>
        <begin position="1"/>
        <end position="145"/>
    </location>
</feature>
<proteinExistence type="predicted"/>
<feature type="compositionally biased region" description="Polar residues" evidence="1">
    <location>
        <begin position="245"/>
        <end position="260"/>
    </location>
</feature>
<gene>
    <name evidence="2" type="ORF">N0V83_002876</name>
</gene>
<evidence type="ECO:0000256" key="1">
    <source>
        <dbReference type="SAM" id="MobiDB-lite"/>
    </source>
</evidence>